<accession>A0A9P8MQY9</accession>
<comment type="caution">
    <text evidence="2">The sequence shown here is derived from an EMBL/GenBank/DDBJ whole genome shotgun (WGS) entry which is preliminary data.</text>
</comment>
<dbReference type="EMBL" id="JAIZPD010000012">
    <property type="protein sequence ID" value="KAH0959625.1"/>
    <property type="molecule type" value="Genomic_DNA"/>
</dbReference>
<gene>
    <name evidence="2" type="ORF">HRG_09407</name>
</gene>
<evidence type="ECO:0000313" key="2">
    <source>
        <dbReference type="EMBL" id="KAH0959625.1"/>
    </source>
</evidence>
<dbReference type="RefSeq" id="XP_044717138.1">
    <property type="nucleotide sequence ID" value="XM_044867878.1"/>
</dbReference>
<name>A0A9P8MQY9_9HYPO</name>
<proteinExistence type="predicted"/>
<evidence type="ECO:0000313" key="3">
    <source>
        <dbReference type="Proteomes" id="UP000824596"/>
    </source>
</evidence>
<feature type="compositionally biased region" description="Basic residues" evidence="1">
    <location>
        <begin position="25"/>
        <end position="38"/>
    </location>
</feature>
<dbReference type="GeneID" id="68358536"/>
<protein>
    <submittedName>
        <fullName evidence="2">Uncharacterized protein</fullName>
    </submittedName>
</protein>
<keyword evidence="3" id="KW-1185">Reference proteome</keyword>
<feature type="compositionally biased region" description="Gly residues" evidence="1">
    <location>
        <begin position="1"/>
        <end position="20"/>
    </location>
</feature>
<dbReference type="AlphaFoldDB" id="A0A9P8MQY9"/>
<dbReference type="Proteomes" id="UP000824596">
    <property type="component" value="Unassembled WGS sequence"/>
</dbReference>
<reference evidence="2" key="1">
    <citation type="submission" date="2021-09" db="EMBL/GenBank/DDBJ databases">
        <title>A high-quality genome of the endoparasitic fungus Hirsutella rhossiliensis with a comparison of Hirsutella genomes reveals transposable elements contributing to genome size variation.</title>
        <authorList>
            <person name="Lin R."/>
            <person name="Jiao Y."/>
            <person name="Sun X."/>
            <person name="Ling J."/>
            <person name="Xie B."/>
            <person name="Cheng X."/>
        </authorList>
    </citation>
    <scope>NUCLEOTIDE SEQUENCE</scope>
    <source>
        <strain evidence="2">HR02</strain>
    </source>
</reference>
<organism evidence="2 3">
    <name type="scientific">Hirsutella rhossiliensis</name>
    <dbReference type="NCBI Taxonomy" id="111463"/>
    <lineage>
        <taxon>Eukaryota</taxon>
        <taxon>Fungi</taxon>
        <taxon>Dikarya</taxon>
        <taxon>Ascomycota</taxon>
        <taxon>Pezizomycotina</taxon>
        <taxon>Sordariomycetes</taxon>
        <taxon>Hypocreomycetidae</taxon>
        <taxon>Hypocreales</taxon>
        <taxon>Ophiocordycipitaceae</taxon>
        <taxon>Hirsutella</taxon>
    </lineage>
</organism>
<feature type="region of interest" description="Disordered" evidence="1">
    <location>
        <begin position="1"/>
        <end position="49"/>
    </location>
</feature>
<evidence type="ECO:0000256" key="1">
    <source>
        <dbReference type="SAM" id="MobiDB-lite"/>
    </source>
</evidence>
<sequence>MLSSGNYGGGDGGGDGGGCGPQPKPKPKPKPKKCKKQGAKCSGSTKRGNKCCKELKCISGKCRKAKPPAPPIGGY</sequence>